<dbReference type="InterPro" id="IPR032695">
    <property type="entry name" value="Integrin_dom_sf"/>
</dbReference>
<proteinExistence type="predicted"/>
<evidence type="ECO:0000256" key="3">
    <source>
        <dbReference type="ARBA" id="ARBA00023136"/>
    </source>
</evidence>
<dbReference type="Proteomes" id="UP000051574">
    <property type="component" value="Unassembled WGS sequence"/>
</dbReference>
<comment type="subcellular location">
    <subcellularLocation>
        <location evidence="1">Membrane</location>
        <topology evidence="1">Single-pass type I membrane protein</topology>
    </subcellularLocation>
</comment>
<evidence type="ECO:0000256" key="4">
    <source>
        <dbReference type="ARBA" id="ARBA00023180"/>
    </source>
</evidence>
<dbReference type="OrthoDB" id="6775437at2759"/>
<organism evidence="6 7">
    <name type="scientific">Oryctes borbonicus</name>
    <dbReference type="NCBI Taxonomy" id="1629725"/>
    <lineage>
        <taxon>Eukaryota</taxon>
        <taxon>Metazoa</taxon>
        <taxon>Ecdysozoa</taxon>
        <taxon>Arthropoda</taxon>
        <taxon>Hexapoda</taxon>
        <taxon>Insecta</taxon>
        <taxon>Pterygota</taxon>
        <taxon>Neoptera</taxon>
        <taxon>Endopterygota</taxon>
        <taxon>Coleoptera</taxon>
        <taxon>Polyphaga</taxon>
        <taxon>Scarabaeiformia</taxon>
        <taxon>Scarabaeidae</taxon>
        <taxon>Dynastinae</taxon>
        <taxon>Oryctes</taxon>
    </lineage>
</organism>
<evidence type="ECO:0000259" key="5">
    <source>
        <dbReference type="Pfam" id="PF20805"/>
    </source>
</evidence>
<keyword evidence="7" id="KW-1185">Reference proteome</keyword>
<evidence type="ECO:0000313" key="6">
    <source>
        <dbReference type="EMBL" id="KRT86247.1"/>
    </source>
</evidence>
<evidence type="ECO:0000256" key="1">
    <source>
        <dbReference type="ARBA" id="ARBA00004479"/>
    </source>
</evidence>
<comment type="caution">
    <text evidence="6">The sequence shown here is derived from an EMBL/GenBank/DDBJ whole genome shotgun (WGS) entry which is preliminary data.</text>
</comment>
<dbReference type="GO" id="GO:0007157">
    <property type="term" value="P:heterophilic cell-cell adhesion via plasma membrane cell adhesion molecules"/>
    <property type="evidence" value="ECO:0007669"/>
    <property type="project" value="UniProtKB-ARBA"/>
</dbReference>
<name>A0A0T6BH89_9SCAR</name>
<protein>
    <recommendedName>
        <fullName evidence="5">Integrin alpha second immunoglobulin-like domain-containing protein</fullName>
    </recommendedName>
</protein>
<dbReference type="EMBL" id="LJIG01000693">
    <property type="protein sequence ID" value="KRT86247.1"/>
    <property type="molecule type" value="Genomic_DNA"/>
</dbReference>
<accession>A0A0T6BH89</accession>
<keyword evidence="3" id="KW-0472">Membrane</keyword>
<reference evidence="6 7" key="1">
    <citation type="submission" date="2015-09" db="EMBL/GenBank/DDBJ databases">
        <title>Draft genome of the scarab beetle Oryctes borbonicus.</title>
        <authorList>
            <person name="Meyer J.M."/>
            <person name="Markov G.V."/>
            <person name="Baskaran P."/>
            <person name="Herrmann M."/>
            <person name="Sommer R.J."/>
            <person name="Roedelsperger C."/>
        </authorList>
    </citation>
    <scope>NUCLEOTIDE SEQUENCE [LARGE SCALE GENOMIC DNA]</scope>
    <source>
        <strain evidence="6">OB123</strain>
        <tissue evidence="6">Whole animal</tissue>
    </source>
</reference>
<dbReference type="GO" id="GO:0007160">
    <property type="term" value="P:cell-matrix adhesion"/>
    <property type="evidence" value="ECO:0007669"/>
    <property type="project" value="TreeGrafter"/>
</dbReference>
<sequence length="310" mass="34464">MPFVTGCGDEDNCLPNITLQAKFENISELVIGSRDAVSLNVSVSNLGETAFVCKMNVTIPTEIRQFPPACSKVENMLHCDISNRLLLNQQKQLEFQFDVKRLDPRLKHITVNISVSSAGSGNGSNAHLSLTLPVRLQSKLSLIGFSNPEYIENRESLNFTHEYVVFNGGPSPLLDERIEFNIPENVINTGGGRINTFIISPLADECVPFDEPPARNVRDLNNLQQMLKEVPQHIKYSIGCQNVSLISCRSYHCSIGELNANSSIKFKFQIEVMTSVLIDTLGEQVQKKSLFLIESTAKAIDGIRRNEILV</sequence>
<dbReference type="InterPro" id="IPR048285">
    <property type="entry name" value="Integrin_alpha_Ig-like_2"/>
</dbReference>
<dbReference type="Gene3D" id="2.60.40.1530">
    <property type="entry name" value="ntegrin, alpha v. Chain A, domain 4"/>
    <property type="match status" value="1"/>
</dbReference>
<dbReference type="SUPFAM" id="SSF69179">
    <property type="entry name" value="Integrin domains"/>
    <property type="match status" value="2"/>
</dbReference>
<dbReference type="GO" id="GO:0033627">
    <property type="term" value="P:cell adhesion mediated by integrin"/>
    <property type="evidence" value="ECO:0007669"/>
    <property type="project" value="TreeGrafter"/>
</dbReference>
<keyword evidence="2" id="KW-0401">Integrin</keyword>
<feature type="domain" description="Integrin alpha second immunoglobulin-like" evidence="5">
    <location>
        <begin position="7"/>
        <end position="134"/>
    </location>
</feature>
<dbReference type="PANTHER" id="PTHR23220">
    <property type="entry name" value="INTEGRIN ALPHA"/>
    <property type="match status" value="1"/>
</dbReference>
<dbReference type="GO" id="GO:0007229">
    <property type="term" value="P:integrin-mediated signaling pathway"/>
    <property type="evidence" value="ECO:0007669"/>
    <property type="project" value="UniProtKB-KW"/>
</dbReference>
<dbReference type="Pfam" id="PF20805">
    <property type="entry name" value="Integrin_A_Ig_2"/>
    <property type="match status" value="1"/>
</dbReference>
<dbReference type="Gene3D" id="2.60.40.1510">
    <property type="entry name" value="ntegrin, alpha v. Chain A, domain 3"/>
    <property type="match status" value="1"/>
</dbReference>
<evidence type="ECO:0000313" key="7">
    <source>
        <dbReference type="Proteomes" id="UP000051574"/>
    </source>
</evidence>
<dbReference type="AlphaFoldDB" id="A0A0T6BH89"/>
<evidence type="ECO:0000256" key="2">
    <source>
        <dbReference type="ARBA" id="ARBA00023037"/>
    </source>
</evidence>
<dbReference type="GO" id="GO:0009897">
    <property type="term" value="C:external side of plasma membrane"/>
    <property type="evidence" value="ECO:0007669"/>
    <property type="project" value="TreeGrafter"/>
</dbReference>
<keyword evidence="4" id="KW-0325">Glycoprotein</keyword>
<dbReference type="GO" id="GO:0005178">
    <property type="term" value="F:integrin binding"/>
    <property type="evidence" value="ECO:0007669"/>
    <property type="project" value="TreeGrafter"/>
</dbReference>
<feature type="non-terminal residue" evidence="6">
    <location>
        <position position="310"/>
    </location>
</feature>
<dbReference type="GO" id="GO:0008305">
    <property type="term" value="C:integrin complex"/>
    <property type="evidence" value="ECO:0007669"/>
    <property type="project" value="TreeGrafter"/>
</dbReference>
<dbReference type="PANTHER" id="PTHR23220:SF83">
    <property type="entry name" value="INTEGRIN ALPHA-PS3-RELATED"/>
    <property type="match status" value="1"/>
</dbReference>
<gene>
    <name evidence="6" type="ORF">AMK59_1980</name>
</gene>